<dbReference type="InterPro" id="IPR049125">
    <property type="entry name" value="FAN1-like_WH"/>
</dbReference>
<dbReference type="Gene3D" id="3.40.1350.10">
    <property type="match status" value="1"/>
</dbReference>
<keyword evidence="8" id="KW-0234">DNA repair</keyword>
<evidence type="ECO:0000313" key="11">
    <source>
        <dbReference type="EMBL" id="KAF0974664.1"/>
    </source>
</evidence>
<feature type="compositionally biased region" description="Low complexity" evidence="9">
    <location>
        <begin position="40"/>
        <end position="56"/>
    </location>
</feature>
<keyword evidence="7 8" id="KW-0464">Manganese</keyword>
<dbReference type="GO" id="GO:0017108">
    <property type="term" value="F:5'-flap endonuclease activity"/>
    <property type="evidence" value="ECO:0007669"/>
    <property type="project" value="TreeGrafter"/>
</dbReference>
<evidence type="ECO:0000256" key="4">
    <source>
        <dbReference type="ARBA" id="ARBA00022723"/>
    </source>
</evidence>
<evidence type="ECO:0000256" key="5">
    <source>
        <dbReference type="ARBA" id="ARBA00022801"/>
    </source>
</evidence>
<dbReference type="GO" id="GO:0008409">
    <property type="term" value="F:5'-3' exonuclease activity"/>
    <property type="evidence" value="ECO:0007669"/>
    <property type="project" value="TreeGrafter"/>
</dbReference>
<dbReference type="AlphaFoldDB" id="A0A6A5BKT8"/>
<feature type="region of interest" description="Disordered" evidence="9">
    <location>
        <begin position="1"/>
        <end position="59"/>
    </location>
</feature>
<comment type="function">
    <text evidence="8">Nuclease required for the repair of DNA interstrand cross-links (ICL). Acts as a 5'-3' exonuclease that anchors at a cut end of DNA and cleaves DNA successively at every third nucleotide, allowing to excise an ICL from one strand through flanking incisions.</text>
</comment>
<feature type="compositionally biased region" description="Low complexity" evidence="9">
    <location>
        <begin position="192"/>
        <end position="205"/>
    </location>
</feature>
<dbReference type="VEuPathDB" id="AmoebaDB:FDP41_006138"/>
<comment type="catalytic activity">
    <reaction evidence="1 8">
        <text>Hydrolytically removes 5'-nucleotides successively from the 3'-hydroxy termini of 3'-hydroxy-terminated oligonucleotides.</text>
        <dbReference type="EC" id="3.1.4.1"/>
    </reaction>
</comment>
<dbReference type="GO" id="GO:0005634">
    <property type="term" value="C:nucleus"/>
    <property type="evidence" value="ECO:0007669"/>
    <property type="project" value="UniProtKB-SubCell"/>
</dbReference>
<dbReference type="InterPro" id="IPR014883">
    <property type="entry name" value="VRR_NUC"/>
</dbReference>
<evidence type="ECO:0000256" key="8">
    <source>
        <dbReference type="RuleBase" id="RU365033"/>
    </source>
</evidence>
<dbReference type="GO" id="GO:0036297">
    <property type="term" value="P:interstrand cross-link repair"/>
    <property type="evidence" value="ECO:0007669"/>
    <property type="project" value="InterPro"/>
</dbReference>
<proteinExistence type="inferred from homology"/>
<reference evidence="11 12" key="1">
    <citation type="journal article" date="2019" name="Sci. Rep.">
        <title>Nanopore sequencing improves the draft genome of the human pathogenic amoeba Naegleria fowleri.</title>
        <authorList>
            <person name="Liechti N."/>
            <person name="Schurch N."/>
            <person name="Bruggmann R."/>
            <person name="Wittwer M."/>
        </authorList>
    </citation>
    <scope>NUCLEOTIDE SEQUENCE [LARGE SCALE GENOMIC DNA]</scope>
    <source>
        <strain evidence="11 12">ATCC 30894</strain>
    </source>
</reference>
<keyword evidence="12" id="KW-1185">Reference proteome</keyword>
<dbReference type="GeneID" id="68113356"/>
<name>A0A6A5BKT8_NAEFO</name>
<feature type="compositionally biased region" description="Low complexity" evidence="9">
    <location>
        <begin position="19"/>
        <end position="28"/>
    </location>
</feature>
<dbReference type="InterPro" id="IPR011856">
    <property type="entry name" value="tRNA_endonuc-like_dom_sf"/>
</dbReference>
<feature type="region of interest" description="Disordered" evidence="9">
    <location>
        <begin position="170"/>
        <end position="208"/>
    </location>
</feature>
<keyword evidence="8" id="KW-0539">Nucleus</keyword>
<gene>
    <name evidence="11" type="ORF">FDP41_006138</name>
</gene>
<organism evidence="11 12">
    <name type="scientific">Naegleria fowleri</name>
    <name type="common">Brain eating amoeba</name>
    <dbReference type="NCBI Taxonomy" id="5763"/>
    <lineage>
        <taxon>Eukaryota</taxon>
        <taxon>Discoba</taxon>
        <taxon>Heterolobosea</taxon>
        <taxon>Tetramitia</taxon>
        <taxon>Eutetramitia</taxon>
        <taxon>Vahlkampfiidae</taxon>
        <taxon>Naegleria</taxon>
    </lineage>
</organism>
<evidence type="ECO:0000256" key="6">
    <source>
        <dbReference type="ARBA" id="ARBA00022842"/>
    </source>
</evidence>
<comment type="similarity">
    <text evidence="2 8">Belongs to the FAN1 family.</text>
</comment>
<dbReference type="VEuPathDB" id="AmoebaDB:NfTy_077980"/>
<evidence type="ECO:0000256" key="7">
    <source>
        <dbReference type="ARBA" id="ARBA00023211"/>
    </source>
</evidence>
<dbReference type="Pfam" id="PF21170">
    <property type="entry name" value="FAN1_TPR"/>
    <property type="match status" value="1"/>
</dbReference>
<protein>
    <recommendedName>
        <fullName evidence="8">Fanconi-associated nuclease</fullName>
        <ecNumber evidence="8">3.1.4.1</ecNumber>
    </recommendedName>
</protein>
<dbReference type="GO" id="GO:0070336">
    <property type="term" value="F:flap-structured DNA binding"/>
    <property type="evidence" value="ECO:0007669"/>
    <property type="project" value="TreeGrafter"/>
</dbReference>
<dbReference type="CDD" id="cd22326">
    <property type="entry name" value="FAN1-like"/>
    <property type="match status" value="1"/>
</dbReference>
<keyword evidence="4 8" id="KW-0479">Metal-binding</keyword>
<evidence type="ECO:0000256" key="3">
    <source>
        <dbReference type="ARBA" id="ARBA00022722"/>
    </source>
</evidence>
<dbReference type="EMBL" id="VFQX01000051">
    <property type="protein sequence ID" value="KAF0974664.1"/>
    <property type="molecule type" value="Genomic_DNA"/>
</dbReference>
<comment type="caution">
    <text evidence="11">The sequence shown here is derived from an EMBL/GenBank/DDBJ whole genome shotgun (WGS) entry which is preliminary data.</text>
</comment>
<dbReference type="Pfam" id="PF21315">
    <property type="entry name" value="FAN1_HTH"/>
    <property type="match status" value="1"/>
</dbReference>
<feature type="compositionally biased region" description="Polar residues" evidence="9">
    <location>
        <begin position="170"/>
        <end position="191"/>
    </location>
</feature>
<dbReference type="RefSeq" id="XP_044559377.1">
    <property type="nucleotide sequence ID" value="XM_044709740.1"/>
</dbReference>
<comment type="cofactor">
    <cofactor evidence="8">
        <name>Mg(2+)</name>
        <dbReference type="ChEBI" id="CHEBI:18420"/>
    </cofactor>
    <cofactor evidence="8">
        <name>Mn(2+)</name>
        <dbReference type="ChEBI" id="CHEBI:29035"/>
    </cofactor>
</comment>
<dbReference type="OrthoDB" id="76364at2759"/>
<evidence type="ECO:0000256" key="9">
    <source>
        <dbReference type="SAM" id="MobiDB-lite"/>
    </source>
</evidence>
<dbReference type="PANTHER" id="PTHR15749">
    <property type="entry name" value="FANCONI-ASSOCIATED NUCLEASE 1"/>
    <property type="match status" value="1"/>
</dbReference>
<evidence type="ECO:0000313" key="12">
    <source>
        <dbReference type="Proteomes" id="UP000444721"/>
    </source>
</evidence>
<dbReference type="OMA" id="HNGCEAR"/>
<evidence type="ECO:0000256" key="2">
    <source>
        <dbReference type="ARBA" id="ARBA00005533"/>
    </source>
</evidence>
<accession>A0A6A5BKT8</accession>
<keyword evidence="5 8" id="KW-0378">Hydrolase</keyword>
<evidence type="ECO:0000256" key="1">
    <source>
        <dbReference type="ARBA" id="ARBA00000983"/>
    </source>
</evidence>
<dbReference type="Proteomes" id="UP000444721">
    <property type="component" value="Unassembled WGS sequence"/>
</dbReference>
<dbReference type="VEuPathDB" id="AmoebaDB:NF0112810"/>
<sequence length="1137" mass="130705">MPKTTLAKNTSSNHKKKQPSSSSSSLEKQNTRRKTPNTGKNSKSSSSPREASPSPKFSATSIMSYFHHQGKKRSLSGEMKPPSCINSLEETMTQLKGNSLEEAFVIDSDDELQSAPSDSERCSQSLSTLSTSVVSTQSIIETINIEEEMTSSLSVNSDLTFSVMEPRQSSLNSLMTDENSQSLCSDHSTGFESQKSNSQQFSQQEQPEEDRIRSYYLYHFLEILETVTKRDGHLFIEEEKKIIDTFKNQCKASQRLFIRLFNRKQKYFTITELEKYRREIEKEKEDIMSSWTSCDEVNMQIVCCENIKDALEHLIRSDLFEVLHVNHENYNITHSNNNWTMDEIQELLREFTNKQLKTILDKKNISNVVKKQLSKRSSKESPKSDLIKQIITRPESLIELNDSGGKQSKLSGFFKKQPIKANDKGKVENEDTCATSPSKALSNTATILRTQEVLKLIHKASITNKDIAPMYYRIKKSVAKIFKRIHHLYFISQNSDNASIMILEQKKITVFPKYEVQEQKSLFETREDLLRYEEAFEIANTWADSLESPSVESTKTSYPNPSSGDVQNTQDLLIIEIETRLETIQKANEEGLLEKLIEFSKDVSRRLEQDTELIRNKYSKNSNDLHMDYYLMRFRCGYVYARILHYCIKLLEKHKQYELAISHLTTILKSPFMVGKRGEFYNRIALDYEHQKTVDSYERAYETCKIALSDTNSCEFFGSVRLPPNKRYTLEKRYLRLCKKLQKANPKKFSNISSDDSALISTFISTNVKPPKLIYIQGKVKKLESRKKGEKRNHFVSHLDQKTVVSVEQFALEHYQMQHAMEGFHSEGSIWAMLCMLVMWDIIFDSSIPYVFQNKYQSCPLDFMTDAFYLRRRDKFKKRLEEIEQYGSKYLVEKVTNCWHENYGTNAIACNWKDMDPTPLDEDNAVTLSREKDLVIPQGVEMFNENNNDRYDQEINDISRKNIASCETLGMAQKSSPKLACLISICECFPIEVICTILQSLAEDMKENRSGFPDLVCWKRVSSSESTQESNIVSSHEHLLSEIKGPNDKLSEKQIIWIDLLSKAGANVEVCHVKVRESSFGETDGGDSSHEVECEGPKKKKSKSAKGSSASSQIPFADEDLWKQSEEDVLENAETTL</sequence>
<feature type="domain" description="VRR-NUC" evidence="10">
    <location>
        <begin position="972"/>
        <end position="1075"/>
    </location>
</feature>
<dbReference type="GO" id="GO:0004528">
    <property type="term" value="F:phosphodiesterase I activity"/>
    <property type="evidence" value="ECO:0007669"/>
    <property type="project" value="UniProtKB-EC"/>
</dbReference>
<keyword evidence="3 8" id="KW-0540">Nuclease</keyword>
<dbReference type="SMART" id="SM00990">
    <property type="entry name" value="VRR_NUC"/>
    <property type="match status" value="1"/>
</dbReference>
<dbReference type="InterPro" id="IPR033315">
    <property type="entry name" value="Fan1-like"/>
</dbReference>
<comment type="subcellular location">
    <subcellularLocation>
        <location evidence="8">Nucleus</location>
    </subcellularLocation>
</comment>
<dbReference type="GO" id="GO:0046872">
    <property type="term" value="F:metal ion binding"/>
    <property type="evidence" value="ECO:0007669"/>
    <property type="project" value="UniProtKB-KW"/>
</dbReference>
<feature type="compositionally biased region" description="Basic and acidic residues" evidence="9">
    <location>
        <begin position="1087"/>
        <end position="1097"/>
    </location>
</feature>
<feature type="region of interest" description="Disordered" evidence="9">
    <location>
        <begin position="1079"/>
        <end position="1137"/>
    </location>
</feature>
<evidence type="ECO:0000259" key="10">
    <source>
        <dbReference type="SMART" id="SM00990"/>
    </source>
</evidence>
<dbReference type="Pfam" id="PF08774">
    <property type="entry name" value="VRR_NUC"/>
    <property type="match status" value="1"/>
</dbReference>
<feature type="compositionally biased region" description="Polar residues" evidence="9">
    <location>
        <begin position="1"/>
        <end position="10"/>
    </location>
</feature>
<keyword evidence="6 8" id="KW-0460">Magnesium</keyword>
<dbReference type="InterPro" id="IPR049126">
    <property type="entry name" value="FAN1-like_TPR"/>
</dbReference>
<dbReference type="PANTHER" id="PTHR15749:SF4">
    <property type="entry name" value="FANCONI-ASSOCIATED NUCLEASE 1"/>
    <property type="match status" value="1"/>
</dbReference>
<keyword evidence="8" id="KW-0227">DNA damage</keyword>
<dbReference type="EC" id="3.1.4.1" evidence="8"/>
<dbReference type="InterPro" id="IPR049132">
    <property type="entry name" value="FAN1-like_euk"/>
</dbReference>